<dbReference type="PANTHER" id="PTHR43133">
    <property type="entry name" value="RNA POLYMERASE ECF-TYPE SIGMA FACTO"/>
    <property type="match status" value="1"/>
</dbReference>
<dbReference type="AlphaFoldDB" id="Q6N769"/>
<keyword evidence="4" id="KW-0804">Transcription</keyword>
<dbReference type="NCBIfam" id="TIGR02937">
    <property type="entry name" value="sigma70-ECF"/>
    <property type="match status" value="1"/>
</dbReference>
<dbReference type="Pfam" id="PF08281">
    <property type="entry name" value="Sigma70_r4_2"/>
    <property type="match status" value="1"/>
</dbReference>
<protein>
    <submittedName>
        <fullName evidence="7">RNA polymerase ECF-type sigma factor, possible FecI</fullName>
    </submittedName>
</protein>
<keyword evidence="3" id="KW-0731">Sigma factor</keyword>
<dbReference type="InterPro" id="IPR036388">
    <property type="entry name" value="WH-like_DNA-bd_sf"/>
</dbReference>
<dbReference type="SUPFAM" id="SSF88659">
    <property type="entry name" value="Sigma3 and sigma4 domains of RNA polymerase sigma factors"/>
    <property type="match status" value="1"/>
</dbReference>
<dbReference type="Gene3D" id="1.10.1740.10">
    <property type="match status" value="1"/>
</dbReference>
<dbReference type="InterPro" id="IPR007627">
    <property type="entry name" value="RNA_pol_sigma70_r2"/>
</dbReference>
<dbReference type="GO" id="GO:0006352">
    <property type="term" value="P:DNA-templated transcription initiation"/>
    <property type="evidence" value="ECO:0007669"/>
    <property type="project" value="InterPro"/>
</dbReference>
<dbReference type="InterPro" id="IPR013249">
    <property type="entry name" value="RNA_pol_sigma70_r4_t2"/>
</dbReference>
<feature type="domain" description="RNA polymerase sigma factor 70 region 4 type 2" evidence="6">
    <location>
        <begin position="143"/>
        <end position="188"/>
    </location>
</feature>
<dbReference type="InterPro" id="IPR013325">
    <property type="entry name" value="RNA_pol_sigma_r2"/>
</dbReference>
<keyword evidence="2" id="KW-0805">Transcription regulation</keyword>
<organism evidence="7">
    <name type="scientific">Rhodopseudomonas palustris (strain ATCC BAA-98 / CGA009)</name>
    <dbReference type="NCBI Taxonomy" id="258594"/>
    <lineage>
        <taxon>Bacteria</taxon>
        <taxon>Pseudomonadati</taxon>
        <taxon>Pseudomonadota</taxon>
        <taxon>Alphaproteobacteria</taxon>
        <taxon>Hyphomicrobiales</taxon>
        <taxon>Nitrobacteraceae</taxon>
        <taxon>Rhodopseudomonas</taxon>
    </lineage>
</organism>
<comment type="similarity">
    <text evidence="1">Belongs to the sigma-70 factor family. ECF subfamily.</text>
</comment>
<dbReference type="GO" id="GO:0016987">
    <property type="term" value="F:sigma factor activity"/>
    <property type="evidence" value="ECO:0007669"/>
    <property type="project" value="UniProtKB-KW"/>
</dbReference>
<evidence type="ECO:0000313" key="7">
    <source>
        <dbReference type="EMBL" id="CAE27833.1"/>
    </source>
</evidence>
<dbReference type="Gene3D" id="1.10.10.10">
    <property type="entry name" value="Winged helix-like DNA-binding domain superfamily/Winged helix DNA-binding domain"/>
    <property type="match status" value="1"/>
</dbReference>
<evidence type="ECO:0000256" key="3">
    <source>
        <dbReference type="ARBA" id="ARBA00023082"/>
    </source>
</evidence>
<dbReference type="HOGENOM" id="CLU_047691_12_3_5"/>
<proteinExistence type="inferred from homology"/>
<dbReference type="eggNOG" id="COG1595">
    <property type="taxonomic scope" value="Bacteria"/>
</dbReference>
<accession>Q6N769</accession>
<name>Q6N769_RHOPA</name>
<gene>
    <name evidence="7" type="ordered locus">RPA2391</name>
</gene>
<evidence type="ECO:0000256" key="2">
    <source>
        <dbReference type="ARBA" id="ARBA00023015"/>
    </source>
</evidence>
<evidence type="ECO:0000259" key="6">
    <source>
        <dbReference type="Pfam" id="PF08281"/>
    </source>
</evidence>
<dbReference type="InterPro" id="IPR039425">
    <property type="entry name" value="RNA_pol_sigma-70-like"/>
</dbReference>
<dbReference type="PANTHER" id="PTHR43133:SF63">
    <property type="entry name" value="RNA POLYMERASE SIGMA FACTOR FECI-RELATED"/>
    <property type="match status" value="1"/>
</dbReference>
<dbReference type="PhylomeDB" id="Q6N769"/>
<dbReference type="SUPFAM" id="SSF88946">
    <property type="entry name" value="Sigma2 domain of RNA polymerase sigma factors"/>
    <property type="match status" value="1"/>
</dbReference>
<dbReference type="InterPro" id="IPR013324">
    <property type="entry name" value="RNA_pol_sigma_r3/r4-like"/>
</dbReference>
<dbReference type="InterPro" id="IPR014284">
    <property type="entry name" value="RNA_pol_sigma-70_dom"/>
</dbReference>
<sequence>MTRGNVPEHRSLRILWRWSRRLLRTLCVRSGLMRYDGDLMSSATELLSIFGAEQGQLKRMVRRITGNAHTAEDVVHETFIKLMNRKVTERDIGLVVTTARNLACDTIRAERVRASYASNVSSEQLQTGVVDPEDAVASRLDLDALLRALQTLPVRTQRIFLLSKVDGMTYPQIARSLNISVSTVEKEMISALEFCRTWRQRRETI</sequence>
<dbReference type="EMBL" id="BX572600">
    <property type="protein sequence ID" value="CAE27833.1"/>
    <property type="molecule type" value="Genomic_DNA"/>
</dbReference>
<dbReference type="GO" id="GO:0003677">
    <property type="term" value="F:DNA binding"/>
    <property type="evidence" value="ECO:0007669"/>
    <property type="project" value="InterPro"/>
</dbReference>
<evidence type="ECO:0000256" key="1">
    <source>
        <dbReference type="ARBA" id="ARBA00010641"/>
    </source>
</evidence>
<feature type="domain" description="RNA polymerase sigma-70 region 2" evidence="5">
    <location>
        <begin position="51"/>
        <end position="111"/>
    </location>
</feature>
<reference evidence="7" key="1">
    <citation type="journal article" date="2004" name="Nat. Biotechnol.">
        <title>Complete genome sequence of the metabolically versatile photosynthetic bacterium Rhodopseudomonas palustris.</title>
        <authorList>
            <person name="Larimer F.W."/>
            <person name="Chain P."/>
            <person name="Hauser L."/>
            <person name="Lamerdin J."/>
            <person name="Malfatti S."/>
            <person name="Do L."/>
            <person name="Land M.L."/>
            <person name="Pelletier D.A."/>
            <person name="Beatty J.T."/>
            <person name="Lang A.S."/>
            <person name="Tabita F.R."/>
            <person name="Gibson J.L."/>
            <person name="Hanson T.E."/>
            <person name="Bobst C."/>
            <person name="Torres J.L."/>
            <person name="Peres C."/>
            <person name="Harrison F.H."/>
            <person name="Gibson J."/>
            <person name="Harwood C.S."/>
        </authorList>
    </citation>
    <scope>NUCLEOTIDE SEQUENCE [LARGE SCALE GENOMIC DNA]</scope>
    <source>
        <strain evidence="7">CGA009</strain>
    </source>
</reference>
<evidence type="ECO:0000256" key="4">
    <source>
        <dbReference type="ARBA" id="ARBA00023163"/>
    </source>
</evidence>
<dbReference type="Pfam" id="PF04542">
    <property type="entry name" value="Sigma70_r2"/>
    <property type="match status" value="1"/>
</dbReference>
<dbReference type="STRING" id="258594.RPA2391"/>
<evidence type="ECO:0000259" key="5">
    <source>
        <dbReference type="Pfam" id="PF04542"/>
    </source>
</evidence>